<feature type="compositionally biased region" description="Polar residues" evidence="7">
    <location>
        <begin position="167"/>
        <end position="202"/>
    </location>
</feature>
<dbReference type="RefSeq" id="XP_013073331.2">
    <property type="nucleotide sequence ID" value="XM_013217877.2"/>
</dbReference>
<name>A0A2C9MAH1_BIOGL</name>
<dbReference type="GO" id="GO:0090694">
    <property type="term" value="C:Scc2-Scc4 cohesin loading complex"/>
    <property type="evidence" value="ECO:0007669"/>
    <property type="project" value="TreeGrafter"/>
</dbReference>
<dbReference type="Pfam" id="PF12830">
    <property type="entry name" value="Nipped-B_C"/>
    <property type="match status" value="1"/>
</dbReference>
<keyword evidence="4 6" id="KW-0539">Nucleus</keyword>
<evidence type="ECO:0000313" key="10">
    <source>
        <dbReference type="Proteomes" id="UP000076420"/>
    </source>
</evidence>
<feature type="compositionally biased region" description="Low complexity" evidence="7">
    <location>
        <begin position="1989"/>
        <end position="2008"/>
    </location>
</feature>
<comment type="similarity">
    <text evidence="2 6">Belongs to the SCC2/Nipped-B family.</text>
</comment>
<evidence type="ECO:0000313" key="9">
    <source>
        <dbReference type="EnsemblMetazoa" id="BGLB040376-PA"/>
    </source>
</evidence>
<feature type="compositionally biased region" description="Acidic residues" evidence="7">
    <location>
        <begin position="1815"/>
        <end position="1824"/>
    </location>
</feature>
<feature type="domain" description="Sister chromatid cohesion C-terminal" evidence="8">
    <location>
        <begin position="1587"/>
        <end position="1770"/>
    </location>
</feature>
<dbReference type="EnsemblMetazoa" id="BGLB040376-RA">
    <property type="protein sequence ID" value="BGLB040376-PA"/>
    <property type="gene ID" value="BGLB040376"/>
</dbReference>
<feature type="compositionally biased region" description="Acidic residues" evidence="7">
    <location>
        <begin position="2059"/>
        <end position="2072"/>
    </location>
</feature>
<feature type="compositionally biased region" description="Basic residues" evidence="7">
    <location>
        <begin position="2012"/>
        <end position="2034"/>
    </location>
</feature>
<evidence type="ECO:0000256" key="7">
    <source>
        <dbReference type="SAM" id="MobiDB-lite"/>
    </source>
</evidence>
<dbReference type="InterPro" id="IPR033031">
    <property type="entry name" value="Scc2/Nipped-B"/>
</dbReference>
<feature type="region of interest" description="Disordered" evidence="7">
    <location>
        <begin position="326"/>
        <end position="437"/>
    </location>
</feature>
<dbReference type="KEGG" id="bgt:106060099"/>
<gene>
    <name evidence="9" type="primary">106060099</name>
</gene>
<dbReference type="PANTHER" id="PTHR21704:SF18">
    <property type="entry name" value="NIPPED-B-LIKE PROTEIN"/>
    <property type="match status" value="1"/>
</dbReference>
<dbReference type="GO" id="GO:0003682">
    <property type="term" value="F:chromatin binding"/>
    <property type="evidence" value="ECO:0007669"/>
    <property type="project" value="TreeGrafter"/>
</dbReference>
<feature type="region of interest" description="Disordered" evidence="7">
    <location>
        <begin position="248"/>
        <end position="276"/>
    </location>
</feature>
<dbReference type="GO" id="GO:0061775">
    <property type="term" value="F:cohesin loader activity"/>
    <property type="evidence" value="ECO:0007669"/>
    <property type="project" value="InterPro"/>
</dbReference>
<dbReference type="VEuPathDB" id="VectorBase:BGLAX_039867"/>
<dbReference type="OrthoDB" id="418242at2759"/>
<dbReference type="GO" id="GO:0034087">
    <property type="term" value="P:establishment of mitotic sister chromatid cohesion"/>
    <property type="evidence" value="ECO:0007669"/>
    <property type="project" value="TreeGrafter"/>
</dbReference>
<evidence type="ECO:0000256" key="1">
    <source>
        <dbReference type="ARBA" id="ARBA00004123"/>
    </source>
</evidence>
<evidence type="ECO:0000256" key="6">
    <source>
        <dbReference type="RuleBase" id="RU364107"/>
    </source>
</evidence>
<feature type="compositionally biased region" description="Basic residues" evidence="7">
    <location>
        <begin position="2044"/>
        <end position="2055"/>
    </location>
</feature>
<dbReference type="Pfam" id="PF12765">
    <property type="entry name" value="Cohesin_HEAT"/>
    <property type="match status" value="1"/>
</dbReference>
<comment type="subcellular location">
    <subcellularLocation>
        <location evidence="1 6">Nucleus</location>
    </subcellularLocation>
</comment>
<accession>A0A2C9MAH1</accession>
<evidence type="ECO:0000256" key="5">
    <source>
        <dbReference type="ARBA" id="ARBA00023306"/>
    </source>
</evidence>
<keyword evidence="5 6" id="KW-0131">Cell cycle</keyword>
<feature type="region of interest" description="Disordered" evidence="7">
    <location>
        <begin position="1933"/>
        <end position="2072"/>
    </location>
</feature>
<proteinExistence type="inferred from homology"/>
<evidence type="ECO:0000256" key="4">
    <source>
        <dbReference type="ARBA" id="ARBA00023242"/>
    </source>
</evidence>
<feature type="region of interest" description="Disordered" evidence="7">
    <location>
        <begin position="159"/>
        <end position="212"/>
    </location>
</feature>
<keyword evidence="3 6" id="KW-0677">Repeat</keyword>
<evidence type="ECO:0000256" key="3">
    <source>
        <dbReference type="ARBA" id="ARBA00022737"/>
    </source>
</evidence>
<dbReference type="GO" id="GO:0071169">
    <property type="term" value="P:establishment of protein localization to chromatin"/>
    <property type="evidence" value="ECO:0007669"/>
    <property type="project" value="TreeGrafter"/>
</dbReference>
<sequence>MNGETPSVPITTLAGVSSLTDLLPQLPLPTPLPQTVQNKSLLFSLKITEDARQLLASSDESLGNQLAHALRQTHTNQIELKDSLSTNTVEGYIPNLLQTVMRKDPHIFQGNAHLDGKYFVSPNQLGNNYQQHGMNYNNNIGILPPHPQQYNHYFQEGPRISKPLSLHGSTHNNTDQSGLSIQPTPQSPRRQPNLYASPNNSPYPAASAGVGHKGNSGILHNCQPNAVASPAQATAAERIMQYPYVQKASPVLSQNPPDPSRQNRRSRNPPTVASNSIDQHVLKTQEHVQKSDVLPNRTNIDLMSIRSEPVIMLKNIGDQINTNISRLPLPPHLSSSSQKSKVTETKNKNEPVVMLEMLDPSTLKSIQKGGSVKTDCDSESKKRKREETNYNISRSAGPGDISFQATRNRRSDDTYKNRAAKRRRNSVESDDASSLSEFVEVEEDEDTYNARMKKREKQSKKRLLQPVVSLEDLMDSHMFKRFNSCVDIVLDSAEDANFASLDKDNEDVECPPESLISRGVLGDLCGEAAQLKAMNALGQIPAERLVKLLTILLWNVRDGCKVTPNINQEDDEDESKLWRELTMERVMRSMDASLTALTIMTGRNMPKQVYLEDVIERIILFAKFQLHNTIYPEFDPVYKIDPKSKDGYQGSLKAKRARASSVKHKSTISLYNKMTDLVSALATLLEIQQLTDTVILQVSSLGVSTFFVENISELQLNSIKLITTVFSRYSKHRQLILEDIFASLARLPSSKRNLRNYRLNSDESIQMVTALALQLIQCVVKLPDLEETEGTEQDKNKKVKGTSPEEAAAAKSDNDVLIVTSYETAMRTGYNFLSVFLKKCTTKGEEDYRPLFENFVQDLLTTVNKPEWPASELLLSLLGRILVQQFSSKATDMSLRVASLEYLGIVAARLRKDAITSQLNQDVMTDIVQKVSEEDDDDLSASSKNKKNEVKILPDITERLQKAMLEYLAYNSLSESSLLFARQFYIAQWFRDTTVEAEKTLKAQLNTSGEEQDEDFNETKEETSTEIMQNAEKRKAFLCSQISYGGKPLANLKQAGAKLNYENACLVARYLSSKRPFAQSFDIYLTQILKVLCETAVAVRTKAMKCLTAVVEADPGILARADMQRGVHGRFLDQSTSVREAAIELVGKFILIQPDLIPNYYDMLSDRILDTGISVRKRVIRIFKDICIEHSDFPKIPEMCVKMIRRVNDEEGIKKLVNEVFQAMWFTPVGSREKDSEKLVQKVMNITDVVAAAKDTSYEFFEQLLENLLKKDEEGNYNKAAITACKQIVDCLVENVLRIEEKSVEKSESRTVSRLVGCLSTLHLFSKIKPDLMVEHANTLQPYLDIKCNTQGDVMVLHYVARILELVIPLLEHPSESFLAQVEEDLVKLILKHGMMVVQSCISCLGAVVNDVSHNYELVRDCFKKFYGVLARLMYDHKANKDCPTLKTRRPTLLRALFTVGLLCKHFDFDSKDMGDAKVCNRETVFDVFIYFVGHEDEDVQVKALTAIGFFACRHYTFMLGPVLKDLYTRLLTDDKASVKLRCQVLRNLQVYLTEEELQMSKSDAEWKKHSKTEDLKEMGDVQSGMASTVMQVYLKELLEAFFHENSQVRLTALNVVTLVLKQGLVHPVQCIPYLISMGTDTEQSIRVKADQQLQEIEKKYPGFTHMKALQGMKASYRLQKVFHSTNPLEPVRGRRFNDENQPQALNAFLYSLLRSNRSHRRGLLTSIINLFDDSARISLEEQVYIADNLGYFAYQCQDEPLFIIHQTDIIVSVTGSNLLQSFRENMLHNHEKEERNGSNNPENLPNGDAKAVVEDEDDDDDPESLLKKLPENIKPLEDVMLLSQGCILLLVLKQHLKEMYGLTEGKIHRYSPTEAAKVYEKPLNRKTLPNFEPQHTLTVLKSMYEEDSRTLEERKQKLVQDYLEFRDLMMSIDPTDEDDSGDEVRSTGHATPGTTKSPSHQSDPGDGVSRNGEVHHTDGDPETDRLQASSGMSENPSSSSKSPKASNFPHDHHHHHHHNDKKKKSHSSHRTHKLLASGGHKTPTVKKKRKKKKRIGTDDEDDSEDDPDFIG</sequence>
<dbReference type="SUPFAM" id="SSF48371">
    <property type="entry name" value="ARM repeat"/>
    <property type="match status" value="1"/>
</dbReference>
<feature type="compositionally biased region" description="Polar residues" evidence="7">
    <location>
        <begin position="1949"/>
        <end position="1963"/>
    </location>
</feature>
<feature type="region of interest" description="Disordered" evidence="7">
    <location>
        <begin position="1792"/>
        <end position="1827"/>
    </location>
</feature>
<dbReference type="GO" id="GO:0140588">
    <property type="term" value="P:chromatin looping"/>
    <property type="evidence" value="ECO:0007669"/>
    <property type="project" value="InterPro"/>
</dbReference>
<organism evidence="9 10">
    <name type="scientific">Biomphalaria glabrata</name>
    <name type="common">Bloodfluke planorb</name>
    <name type="synonym">Freshwater snail</name>
    <dbReference type="NCBI Taxonomy" id="6526"/>
    <lineage>
        <taxon>Eukaryota</taxon>
        <taxon>Metazoa</taxon>
        <taxon>Spiralia</taxon>
        <taxon>Lophotrochozoa</taxon>
        <taxon>Mollusca</taxon>
        <taxon>Gastropoda</taxon>
        <taxon>Heterobranchia</taxon>
        <taxon>Euthyneura</taxon>
        <taxon>Panpulmonata</taxon>
        <taxon>Hygrophila</taxon>
        <taxon>Lymnaeoidea</taxon>
        <taxon>Planorbidae</taxon>
        <taxon>Biomphalaria</taxon>
    </lineage>
</organism>
<evidence type="ECO:0000259" key="8">
    <source>
        <dbReference type="Pfam" id="PF12830"/>
    </source>
</evidence>
<dbReference type="InterPro" id="IPR024986">
    <property type="entry name" value="Nipped-B_C"/>
</dbReference>
<evidence type="ECO:0000256" key="2">
    <source>
        <dbReference type="ARBA" id="ARBA00009252"/>
    </source>
</evidence>
<feature type="compositionally biased region" description="Basic and acidic residues" evidence="7">
    <location>
        <begin position="374"/>
        <end position="388"/>
    </location>
</feature>
<dbReference type="STRING" id="6526.A0A2C9MAH1"/>
<dbReference type="GO" id="GO:0010468">
    <property type="term" value="P:regulation of gene expression"/>
    <property type="evidence" value="ECO:0007669"/>
    <property type="project" value="InterPro"/>
</dbReference>
<feature type="compositionally biased region" description="Basic and acidic residues" evidence="7">
    <location>
        <begin position="1973"/>
        <end position="1986"/>
    </location>
</feature>
<dbReference type="GO" id="GO:1990414">
    <property type="term" value="P:replication-born double-strand break repair via sister chromatid exchange"/>
    <property type="evidence" value="ECO:0007669"/>
    <property type="project" value="TreeGrafter"/>
</dbReference>
<dbReference type="Proteomes" id="UP000076420">
    <property type="component" value="Unassembled WGS sequence"/>
</dbReference>
<dbReference type="InterPro" id="IPR026003">
    <property type="entry name" value="Cohesin_HEAT"/>
</dbReference>
<dbReference type="CDD" id="cd23958">
    <property type="entry name" value="SCC2"/>
    <property type="match status" value="1"/>
</dbReference>
<dbReference type="InterPro" id="IPR016024">
    <property type="entry name" value="ARM-type_fold"/>
</dbReference>
<dbReference type="Gene3D" id="1.25.10.10">
    <property type="entry name" value="Leucine-rich Repeat Variant"/>
    <property type="match status" value="2"/>
</dbReference>
<dbReference type="InterPro" id="IPR011989">
    <property type="entry name" value="ARM-like"/>
</dbReference>
<dbReference type="VEuPathDB" id="VectorBase:BGLB040376"/>
<dbReference type="PANTHER" id="PTHR21704">
    <property type="entry name" value="NIPPED-B-LIKE PROTEIN DELANGIN SCC2-RELATED"/>
    <property type="match status" value="1"/>
</dbReference>
<reference evidence="9" key="1">
    <citation type="submission" date="2020-05" db="UniProtKB">
        <authorList>
            <consortium name="EnsemblMetazoa"/>
        </authorList>
    </citation>
    <scope>IDENTIFICATION</scope>
    <source>
        <strain evidence="9">BB02</strain>
    </source>
</reference>
<protein>
    <recommendedName>
        <fullName evidence="6">Nipped-B protein</fullName>
    </recommendedName>
</protein>